<dbReference type="InterPro" id="IPR016130">
    <property type="entry name" value="Tyr_Pase_AS"/>
</dbReference>
<dbReference type="OrthoDB" id="273181at2759"/>
<feature type="domain" description="Tyrosine specific protein phosphatases" evidence="1">
    <location>
        <begin position="73"/>
        <end position="140"/>
    </location>
</feature>
<dbReference type="InterPro" id="IPR000340">
    <property type="entry name" value="Dual-sp_phosphatase_cat-dom"/>
</dbReference>
<gene>
    <name evidence="2" type="ORF">EC973_008312</name>
</gene>
<keyword evidence="3" id="KW-1185">Reference proteome</keyword>
<dbReference type="InterPro" id="IPR029021">
    <property type="entry name" value="Prot-tyrosine_phosphatase-like"/>
</dbReference>
<evidence type="ECO:0000259" key="1">
    <source>
        <dbReference type="PROSITE" id="PS50056"/>
    </source>
</evidence>
<proteinExistence type="predicted"/>
<evidence type="ECO:0000313" key="2">
    <source>
        <dbReference type="EMBL" id="KAF7731797.1"/>
    </source>
</evidence>
<dbReference type="PANTHER" id="PTHR46274">
    <property type="entry name" value="PHOSPHATIDYLINOSITOL PHOSPHATASE"/>
    <property type="match status" value="1"/>
</dbReference>
<accession>A0A8H7BZ48</accession>
<dbReference type="SUPFAM" id="SSF52799">
    <property type="entry name" value="(Phosphotyrosine protein) phosphatases II"/>
    <property type="match status" value="1"/>
</dbReference>
<organism evidence="2 3">
    <name type="scientific">Apophysomyces ossiformis</name>
    <dbReference type="NCBI Taxonomy" id="679940"/>
    <lineage>
        <taxon>Eukaryota</taxon>
        <taxon>Fungi</taxon>
        <taxon>Fungi incertae sedis</taxon>
        <taxon>Mucoromycota</taxon>
        <taxon>Mucoromycotina</taxon>
        <taxon>Mucoromycetes</taxon>
        <taxon>Mucorales</taxon>
        <taxon>Mucorineae</taxon>
        <taxon>Mucoraceae</taxon>
        <taxon>Apophysomyces</taxon>
    </lineage>
</organism>
<name>A0A8H7BZ48_9FUNG</name>
<reference evidence="2" key="1">
    <citation type="submission" date="2020-01" db="EMBL/GenBank/DDBJ databases">
        <title>Genome Sequencing of Three Apophysomyces-Like Fungal Strains Confirms a Novel Fungal Genus in the Mucoromycota with divergent Burkholderia-like Endosymbiotic Bacteria.</title>
        <authorList>
            <person name="Stajich J.E."/>
            <person name="Macias A.M."/>
            <person name="Carter-House D."/>
            <person name="Lovett B."/>
            <person name="Kasson L.R."/>
            <person name="Berry K."/>
            <person name="Grigoriev I."/>
            <person name="Chang Y."/>
            <person name="Spatafora J."/>
            <person name="Kasson M.T."/>
        </authorList>
    </citation>
    <scope>NUCLEOTIDE SEQUENCE</scope>
    <source>
        <strain evidence="2">NRRL A-21654</strain>
    </source>
</reference>
<dbReference type="Pfam" id="PF00782">
    <property type="entry name" value="DSPc"/>
    <property type="match status" value="1"/>
</dbReference>
<protein>
    <recommendedName>
        <fullName evidence="1">Tyrosine specific protein phosphatases domain-containing protein</fullName>
    </recommendedName>
</protein>
<dbReference type="PANTHER" id="PTHR46274:SF6">
    <property type="entry name" value="TYR_PHOSPHATASE_2 DOMAIN-CONTAINING PROTEIN"/>
    <property type="match status" value="1"/>
</dbReference>
<dbReference type="PROSITE" id="PS00383">
    <property type="entry name" value="TYR_PHOSPHATASE_1"/>
    <property type="match status" value="1"/>
</dbReference>
<dbReference type="AlphaFoldDB" id="A0A8H7BZ48"/>
<dbReference type="Gene3D" id="3.90.190.10">
    <property type="entry name" value="Protein tyrosine phosphatase superfamily"/>
    <property type="match status" value="1"/>
</dbReference>
<sequence>MSTSSPETPPKLAILTQQNSSLGISQALYAEGNDTDADVNLCAEFPGYLQLYQDLAINQVRLPTTDFTIPSLDTIDHAVKEIMHRHDQGSIYLHCKAGRGRSAIVALCYLLRTYKLNPQQAQQILLEHRPQVDKELFQTEEVRMFYKGLIADAESGKITRIPYS</sequence>
<dbReference type="InterPro" id="IPR000387">
    <property type="entry name" value="Tyr_Pase_dom"/>
</dbReference>
<comment type="caution">
    <text evidence="2">The sequence shown here is derived from an EMBL/GenBank/DDBJ whole genome shotgun (WGS) entry which is preliminary data.</text>
</comment>
<dbReference type="EMBL" id="JABAYA010000007">
    <property type="protein sequence ID" value="KAF7731797.1"/>
    <property type="molecule type" value="Genomic_DNA"/>
</dbReference>
<evidence type="ECO:0000313" key="3">
    <source>
        <dbReference type="Proteomes" id="UP000605846"/>
    </source>
</evidence>
<dbReference type="PROSITE" id="PS50056">
    <property type="entry name" value="TYR_PHOSPHATASE_2"/>
    <property type="match status" value="1"/>
</dbReference>
<dbReference type="Proteomes" id="UP000605846">
    <property type="component" value="Unassembled WGS sequence"/>
</dbReference>